<feature type="compositionally biased region" description="Polar residues" evidence="1">
    <location>
        <begin position="266"/>
        <end position="286"/>
    </location>
</feature>
<reference evidence="2" key="1">
    <citation type="journal article" date="2020" name="Stud. Mycol.">
        <title>101 Dothideomycetes genomes: a test case for predicting lifestyles and emergence of pathogens.</title>
        <authorList>
            <person name="Haridas S."/>
            <person name="Albert R."/>
            <person name="Binder M."/>
            <person name="Bloem J."/>
            <person name="Labutti K."/>
            <person name="Salamov A."/>
            <person name="Andreopoulos B."/>
            <person name="Baker S."/>
            <person name="Barry K."/>
            <person name="Bills G."/>
            <person name="Bluhm B."/>
            <person name="Cannon C."/>
            <person name="Castanera R."/>
            <person name="Culley D."/>
            <person name="Daum C."/>
            <person name="Ezra D."/>
            <person name="Gonzalez J."/>
            <person name="Henrissat B."/>
            <person name="Kuo A."/>
            <person name="Liang C."/>
            <person name="Lipzen A."/>
            <person name="Lutzoni F."/>
            <person name="Magnuson J."/>
            <person name="Mondo S."/>
            <person name="Nolan M."/>
            <person name="Ohm R."/>
            <person name="Pangilinan J."/>
            <person name="Park H.-J."/>
            <person name="Ramirez L."/>
            <person name="Alfaro M."/>
            <person name="Sun H."/>
            <person name="Tritt A."/>
            <person name="Yoshinaga Y."/>
            <person name="Zwiers L.-H."/>
            <person name="Turgeon B."/>
            <person name="Goodwin S."/>
            <person name="Spatafora J."/>
            <person name="Crous P."/>
            <person name="Grigoriev I."/>
        </authorList>
    </citation>
    <scope>NUCLEOTIDE SEQUENCE</scope>
    <source>
        <strain evidence="2">CBS 175.79</strain>
    </source>
</reference>
<dbReference type="EMBL" id="ML978069">
    <property type="protein sequence ID" value="KAF2016239.1"/>
    <property type="molecule type" value="Genomic_DNA"/>
</dbReference>
<feature type="region of interest" description="Disordered" evidence="1">
    <location>
        <begin position="18"/>
        <end position="39"/>
    </location>
</feature>
<accession>A0A6A5XTJ8</accession>
<organism evidence="2 3">
    <name type="scientific">Aaosphaeria arxii CBS 175.79</name>
    <dbReference type="NCBI Taxonomy" id="1450172"/>
    <lineage>
        <taxon>Eukaryota</taxon>
        <taxon>Fungi</taxon>
        <taxon>Dikarya</taxon>
        <taxon>Ascomycota</taxon>
        <taxon>Pezizomycotina</taxon>
        <taxon>Dothideomycetes</taxon>
        <taxon>Pleosporomycetidae</taxon>
        <taxon>Pleosporales</taxon>
        <taxon>Pleosporales incertae sedis</taxon>
        <taxon>Aaosphaeria</taxon>
    </lineage>
</organism>
<evidence type="ECO:0000313" key="3">
    <source>
        <dbReference type="Proteomes" id="UP000799778"/>
    </source>
</evidence>
<feature type="region of interest" description="Disordered" evidence="1">
    <location>
        <begin position="266"/>
        <end position="310"/>
    </location>
</feature>
<dbReference type="RefSeq" id="XP_033384578.1">
    <property type="nucleotide sequence ID" value="XM_033533144.1"/>
</dbReference>
<dbReference type="GeneID" id="54290541"/>
<dbReference type="AlphaFoldDB" id="A0A6A5XTJ8"/>
<proteinExistence type="predicted"/>
<feature type="compositionally biased region" description="Low complexity" evidence="1">
    <location>
        <begin position="24"/>
        <end position="39"/>
    </location>
</feature>
<feature type="region of interest" description="Disordered" evidence="1">
    <location>
        <begin position="133"/>
        <end position="152"/>
    </location>
</feature>
<keyword evidence="3" id="KW-1185">Reference proteome</keyword>
<feature type="compositionally biased region" description="Acidic residues" evidence="1">
    <location>
        <begin position="175"/>
        <end position="197"/>
    </location>
</feature>
<feature type="compositionally biased region" description="Polar residues" evidence="1">
    <location>
        <begin position="134"/>
        <end position="145"/>
    </location>
</feature>
<evidence type="ECO:0000313" key="2">
    <source>
        <dbReference type="EMBL" id="KAF2016239.1"/>
    </source>
</evidence>
<sequence length="339" mass="37269">MNPPSLSLSFIPTQLHTTANTNLPTQSPHHSPQLSPQLPQNNQLNTITTTITHTHANTHKHITMAHSVQTAMGVELPKVPAEKTLEARAAGRRAALRRCHAERRERMKAEALQGKGVASTKQEVAFPAAKEATVANSEATGTANGPASAGVRVKVEEGEDISMDMSGGSDGGESVSDEDDEEEDDEEGDEEKEEEEADWRTAKNFQMKRDGGIFIRKYDRYGNLLLTRQQFFHTLNIFLITSIIMSPQYMDRKAGMISGDSIPATTTLPSQMPRQSNHAAVNNANRASVDSRFTSDSTSSSTESPQHGDILLPHYEHVGRKRKLCTPEHLEKRSLLGPR</sequence>
<feature type="compositionally biased region" description="Low complexity" evidence="1">
    <location>
        <begin position="288"/>
        <end position="304"/>
    </location>
</feature>
<evidence type="ECO:0000256" key="1">
    <source>
        <dbReference type="SAM" id="MobiDB-lite"/>
    </source>
</evidence>
<dbReference type="Proteomes" id="UP000799778">
    <property type="component" value="Unassembled WGS sequence"/>
</dbReference>
<gene>
    <name evidence="2" type="ORF">BU24DRAFT_480844</name>
</gene>
<protein>
    <submittedName>
        <fullName evidence="2">Uncharacterized protein</fullName>
    </submittedName>
</protein>
<name>A0A6A5XTJ8_9PLEO</name>
<feature type="region of interest" description="Disordered" evidence="1">
    <location>
        <begin position="158"/>
        <end position="203"/>
    </location>
</feature>